<dbReference type="Pfam" id="PF25917">
    <property type="entry name" value="BSH_RND"/>
    <property type="match status" value="1"/>
</dbReference>
<dbReference type="InterPro" id="IPR058625">
    <property type="entry name" value="MdtA-like_BSH"/>
</dbReference>
<dbReference type="GO" id="GO:1990281">
    <property type="term" value="C:efflux pump complex"/>
    <property type="evidence" value="ECO:0007669"/>
    <property type="project" value="TreeGrafter"/>
</dbReference>
<dbReference type="InParanoid" id="A0A7X0JS82"/>
<gene>
    <name evidence="5" type="ORF">HNR48_001137</name>
</gene>
<dbReference type="Gene3D" id="2.40.50.100">
    <property type="match status" value="1"/>
</dbReference>
<keyword evidence="2" id="KW-0175">Coiled coil</keyword>
<dbReference type="Gene3D" id="1.10.287.470">
    <property type="entry name" value="Helix hairpin bin"/>
    <property type="match status" value="1"/>
</dbReference>
<comment type="caution">
    <text evidence="5">The sequence shown here is derived from an EMBL/GenBank/DDBJ whole genome shotgun (WGS) entry which is preliminary data.</text>
</comment>
<accession>A0A7X0JS82</accession>
<dbReference type="AlphaFoldDB" id="A0A7X0JS82"/>
<feature type="domain" description="Multidrug resistance protein MdtA-like barrel-sandwich hybrid" evidence="4">
    <location>
        <begin position="68"/>
        <end position="204"/>
    </location>
</feature>
<dbReference type="RefSeq" id="WP_166850076.1">
    <property type="nucleotide sequence ID" value="NZ_JAAONY010000001.1"/>
</dbReference>
<feature type="chain" id="PRO_5031512652" evidence="3">
    <location>
        <begin position="23"/>
        <end position="396"/>
    </location>
</feature>
<dbReference type="PANTHER" id="PTHR30469:SF12">
    <property type="entry name" value="MULTIDRUG RESISTANCE PROTEIN MDTA"/>
    <property type="match status" value="1"/>
</dbReference>
<protein>
    <submittedName>
        <fullName evidence="5">RND family efflux transporter MFP subunit</fullName>
    </submittedName>
</protein>
<sequence>MKRLFKFLAPVAVLAGGVAVWAVLDATKPEPEKKEEVSQAPSLFVEPVQRQEVTLKIRTQAEVKANTEVNVISQVSGMVEWVSPEYIEGGQFKAGETILRIDDADYKLSLKRAEARVAEAKTRVEQVEADAEVARRQLRGVKNPSALALKKPQLAEAKANLKAAEADLAQAQLNLKRTKISLPFDGRLKSISANIGQYIAQGSNVGRAFATDKVKLRLPLTDRQLASLNLPIGFVASEERTPLVKLKTNFAGQQREWDAELTRVDAAFDQSTRLVYAVAEVKNPYELSTPLAVGMYVSAEVYGDTISQALVVPRAALRANDRIFVVNDEKRLDVREVNVIDKSPERVLIEGAVQEGEMVIVSPLRNPTQGMAINILERNEQSKVQTATVAEDSANG</sequence>
<keyword evidence="3" id="KW-0732">Signal</keyword>
<evidence type="ECO:0000259" key="4">
    <source>
        <dbReference type="Pfam" id="PF25917"/>
    </source>
</evidence>
<feature type="signal peptide" evidence="3">
    <location>
        <begin position="1"/>
        <end position="22"/>
    </location>
</feature>
<evidence type="ECO:0000256" key="1">
    <source>
        <dbReference type="ARBA" id="ARBA00009477"/>
    </source>
</evidence>
<dbReference type="NCBIfam" id="TIGR01730">
    <property type="entry name" value="RND_mfp"/>
    <property type="match status" value="1"/>
</dbReference>
<organism evidence="5 6">
    <name type="scientific">Pseudoteredinibacter isoporae</name>
    <dbReference type="NCBI Taxonomy" id="570281"/>
    <lineage>
        <taxon>Bacteria</taxon>
        <taxon>Pseudomonadati</taxon>
        <taxon>Pseudomonadota</taxon>
        <taxon>Gammaproteobacteria</taxon>
        <taxon>Cellvibrionales</taxon>
        <taxon>Cellvibrionaceae</taxon>
        <taxon>Pseudoteredinibacter</taxon>
    </lineage>
</organism>
<dbReference type="Gene3D" id="2.40.30.170">
    <property type="match status" value="1"/>
</dbReference>
<keyword evidence="6" id="KW-1185">Reference proteome</keyword>
<evidence type="ECO:0000313" key="5">
    <source>
        <dbReference type="EMBL" id="MBB6520859.1"/>
    </source>
</evidence>
<dbReference type="Proteomes" id="UP000528457">
    <property type="component" value="Unassembled WGS sequence"/>
</dbReference>
<reference evidence="5 6" key="1">
    <citation type="submission" date="2020-08" db="EMBL/GenBank/DDBJ databases">
        <title>Genomic Encyclopedia of Type Strains, Phase IV (KMG-IV): sequencing the most valuable type-strain genomes for metagenomic binning, comparative biology and taxonomic classification.</title>
        <authorList>
            <person name="Goeker M."/>
        </authorList>
    </citation>
    <scope>NUCLEOTIDE SEQUENCE [LARGE SCALE GENOMIC DNA]</scope>
    <source>
        <strain evidence="5 6">DSM 22368</strain>
    </source>
</reference>
<dbReference type="InterPro" id="IPR006143">
    <property type="entry name" value="RND_pump_MFP"/>
</dbReference>
<dbReference type="GO" id="GO:0015562">
    <property type="term" value="F:efflux transmembrane transporter activity"/>
    <property type="evidence" value="ECO:0007669"/>
    <property type="project" value="TreeGrafter"/>
</dbReference>
<dbReference type="SUPFAM" id="SSF111369">
    <property type="entry name" value="HlyD-like secretion proteins"/>
    <property type="match status" value="1"/>
</dbReference>
<dbReference type="PANTHER" id="PTHR30469">
    <property type="entry name" value="MULTIDRUG RESISTANCE PROTEIN MDTA"/>
    <property type="match status" value="1"/>
</dbReference>
<dbReference type="Gene3D" id="2.40.420.20">
    <property type="match status" value="1"/>
</dbReference>
<feature type="coiled-coil region" evidence="2">
    <location>
        <begin position="110"/>
        <end position="181"/>
    </location>
</feature>
<evidence type="ECO:0000256" key="2">
    <source>
        <dbReference type="SAM" id="Coils"/>
    </source>
</evidence>
<dbReference type="EMBL" id="JACHHT010000001">
    <property type="protein sequence ID" value="MBB6520859.1"/>
    <property type="molecule type" value="Genomic_DNA"/>
</dbReference>
<evidence type="ECO:0000313" key="6">
    <source>
        <dbReference type="Proteomes" id="UP000528457"/>
    </source>
</evidence>
<proteinExistence type="inferred from homology"/>
<comment type="similarity">
    <text evidence="1">Belongs to the membrane fusion protein (MFP) (TC 8.A.1) family.</text>
</comment>
<evidence type="ECO:0000256" key="3">
    <source>
        <dbReference type="SAM" id="SignalP"/>
    </source>
</evidence>
<name>A0A7X0JS82_9GAMM</name>